<dbReference type="CDD" id="cd24015">
    <property type="entry name" value="ASKHA_NBD_PanK-III"/>
    <property type="match status" value="1"/>
</dbReference>
<feature type="active site" description="Proton acceptor" evidence="16">
    <location>
        <position position="91"/>
    </location>
</feature>
<keyword evidence="9 16" id="KW-0547">Nucleotide-binding</keyword>
<keyword evidence="10 16" id="KW-0418">Kinase</keyword>
<reference evidence="17 18" key="1">
    <citation type="submission" date="2015-03" db="EMBL/GenBank/DDBJ databases">
        <title>Draft genome sequences of two protease-producing strains of Arsukibacterium isolated from two cold and alkaline environments.</title>
        <authorList>
            <person name="Lylloff J.E."/>
            <person name="Skov L.B."/>
            <person name="Jepsen M."/>
            <person name="Hallin P.F."/>
            <person name="Sorensen S.J."/>
            <person name="Stougaard P."/>
            <person name="Glaring M.A."/>
        </authorList>
    </citation>
    <scope>NUCLEOTIDE SEQUENCE [LARGE SCALE GENOMIC DNA]</scope>
    <source>
        <strain evidence="17 18">GCM72</strain>
    </source>
</reference>
<evidence type="ECO:0000256" key="1">
    <source>
        <dbReference type="ARBA" id="ARBA00001206"/>
    </source>
</evidence>
<dbReference type="GO" id="GO:0005524">
    <property type="term" value="F:ATP binding"/>
    <property type="evidence" value="ECO:0007669"/>
    <property type="project" value="UniProtKB-UniRule"/>
</dbReference>
<keyword evidence="13 16" id="KW-0173">Coenzyme A biosynthesis</keyword>
<keyword evidence="7 16" id="KW-0963">Cytoplasm</keyword>
<dbReference type="HAMAP" id="MF_01274">
    <property type="entry name" value="Pantothen_kinase_3"/>
    <property type="match status" value="1"/>
</dbReference>
<keyword evidence="18" id="KW-1185">Reference proteome</keyword>
<evidence type="ECO:0000256" key="4">
    <source>
        <dbReference type="ARBA" id="ARBA00005225"/>
    </source>
</evidence>
<keyword evidence="11 16" id="KW-0067">ATP-binding</keyword>
<proteinExistence type="inferred from homology"/>
<feature type="binding site" evidence="16">
    <location>
        <position position="167"/>
    </location>
    <ligand>
        <name>substrate</name>
    </ligand>
</feature>
<evidence type="ECO:0000256" key="11">
    <source>
        <dbReference type="ARBA" id="ARBA00022840"/>
    </source>
</evidence>
<accession>A0A0M2UZP9</accession>
<name>A0A0M2UZP9_9GAMM</name>
<comment type="cofactor">
    <cofactor evidence="16">
        <name>NH4(+)</name>
        <dbReference type="ChEBI" id="CHEBI:28938"/>
    </cofactor>
    <cofactor evidence="16">
        <name>K(+)</name>
        <dbReference type="ChEBI" id="CHEBI:29103"/>
    </cofactor>
    <text evidence="16">A monovalent cation. Ammonium or potassium.</text>
</comment>
<evidence type="ECO:0000256" key="16">
    <source>
        <dbReference type="HAMAP-Rule" id="MF_01274"/>
    </source>
</evidence>
<dbReference type="EC" id="2.7.1.33" evidence="6 16"/>
<dbReference type="RefSeq" id="WP_046559259.1">
    <property type="nucleotide sequence ID" value="NZ_LAHO01000029.1"/>
</dbReference>
<comment type="catalytic activity">
    <reaction evidence="1 16">
        <text>(R)-pantothenate + ATP = (R)-4'-phosphopantothenate + ADP + H(+)</text>
        <dbReference type="Rhea" id="RHEA:16373"/>
        <dbReference type="ChEBI" id="CHEBI:10986"/>
        <dbReference type="ChEBI" id="CHEBI:15378"/>
        <dbReference type="ChEBI" id="CHEBI:29032"/>
        <dbReference type="ChEBI" id="CHEBI:30616"/>
        <dbReference type="ChEBI" id="CHEBI:456216"/>
        <dbReference type="EC" id="2.7.1.33"/>
    </reaction>
</comment>
<comment type="subunit">
    <text evidence="5 16">Homodimer.</text>
</comment>
<evidence type="ECO:0000256" key="5">
    <source>
        <dbReference type="ARBA" id="ARBA00011738"/>
    </source>
</evidence>
<feature type="binding site" evidence="16">
    <location>
        <position position="82"/>
    </location>
    <ligand>
        <name>substrate</name>
    </ligand>
</feature>
<keyword evidence="16" id="KW-0479">Metal-binding</keyword>
<comment type="cofactor">
    <cofactor evidence="2">
        <name>K(+)</name>
        <dbReference type="ChEBI" id="CHEBI:29103"/>
    </cofactor>
</comment>
<keyword evidence="8 16" id="KW-0808">Transferase</keyword>
<dbReference type="UniPathway" id="UPA00241">
    <property type="reaction ID" value="UER00352"/>
</dbReference>
<evidence type="ECO:0000256" key="14">
    <source>
        <dbReference type="ARBA" id="ARBA00038036"/>
    </source>
</evidence>
<dbReference type="OrthoDB" id="9781305at2"/>
<dbReference type="PANTHER" id="PTHR34265">
    <property type="entry name" value="TYPE III PANTOTHENATE KINASE"/>
    <property type="match status" value="1"/>
</dbReference>
<evidence type="ECO:0000256" key="8">
    <source>
        <dbReference type="ARBA" id="ARBA00022679"/>
    </source>
</evidence>
<protein>
    <recommendedName>
        <fullName evidence="15 16">Type III pantothenate kinase</fullName>
        <ecNumber evidence="6 16">2.7.1.33</ecNumber>
    </recommendedName>
    <alternativeName>
        <fullName evidence="16">PanK-III</fullName>
    </alternativeName>
    <alternativeName>
        <fullName evidence="16">Pantothenic acid kinase</fullName>
    </alternativeName>
</protein>
<evidence type="ECO:0000256" key="2">
    <source>
        <dbReference type="ARBA" id="ARBA00001958"/>
    </source>
</evidence>
<feature type="binding site" evidence="16">
    <location>
        <begin position="89"/>
        <end position="92"/>
    </location>
    <ligand>
        <name>substrate</name>
    </ligand>
</feature>
<comment type="similarity">
    <text evidence="14 16">Belongs to the type III pantothenate kinase family.</text>
</comment>
<evidence type="ECO:0000256" key="13">
    <source>
        <dbReference type="ARBA" id="ARBA00022993"/>
    </source>
</evidence>
<keyword evidence="12 16" id="KW-0630">Potassium</keyword>
<dbReference type="NCBIfam" id="TIGR00671">
    <property type="entry name" value="baf"/>
    <property type="match status" value="1"/>
</dbReference>
<evidence type="ECO:0000256" key="10">
    <source>
        <dbReference type="ARBA" id="ARBA00022777"/>
    </source>
</evidence>
<evidence type="ECO:0000256" key="7">
    <source>
        <dbReference type="ARBA" id="ARBA00022490"/>
    </source>
</evidence>
<evidence type="ECO:0000313" key="17">
    <source>
        <dbReference type="EMBL" id="KKO43806.1"/>
    </source>
</evidence>
<dbReference type="STRING" id="336831.WG68_18810"/>
<evidence type="ECO:0000313" key="18">
    <source>
        <dbReference type="Proteomes" id="UP000034228"/>
    </source>
</evidence>
<organism evidence="17 18">
    <name type="scientific">Arsukibacterium ikkense</name>
    <dbReference type="NCBI Taxonomy" id="336831"/>
    <lineage>
        <taxon>Bacteria</taxon>
        <taxon>Pseudomonadati</taxon>
        <taxon>Pseudomonadota</taxon>
        <taxon>Gammaproteobacteria</taxon>
        <taxon>Chromatiales</taxon>
        <taxon>Chromatiaceae</taxon>
        <taxon>Arsukibacterium</taxon>
    </lineage>
</organism>
<dbReference type="Proteomes" id="UP000034228">
    <property type="component" value="Unassembled WGS sequence"/>
</dbReference>
<dbReference type="InterPro" id="IPR043129">
    <property type="entry name" value="ATPase_NBD"/>
</dbReference>
<evidence type="ECO:0000256" key="6">
    <source>
        <dbReference type="ARBA" id="ARBA00012102"/>
    </source>
</evidence>
<dbReference type="PANTHER" id="PTHR34265:SF1">
    <property type="entry name" value="TYPE III PANTOTHENATE KINASE"/>
    <property type="match status" value="1"/>
</dbReference>
<dbReference type="InterPro" id="IPR004619">
    <property type="entry name" value="Type_III_PanK"/>
</dbReference>
<dbReference type="Pfam" id="PF03309">
    <property type="entry name" value="Pan_kinase"/>
    <property type="match status" value="1"/>
</dbReference>
<sequence length="231" mass="25101">MYLLLDIGNTREKAALFNAGKVTPLPQLTADSLQSLPLAAVYFACVANDNRLNTIKTGLGLGHLPWRQVNSEAHAFGVTNCYAEPHLLGVDRWLGLLGTQQLLAKQSAMIVDAGTALTIDWLDSNGMHQGGWIMPGLRLQQQSVVQQTAKVFNKELLDARVIPGKETTSCLQNGCLAAVIGAIRQGWILGKAEHLLLTGGDAFFLRGHLTDLNTISEPLLIFHGLARYIDH</sequence>
<feature type="binding site" evidence="16">
    <location>
        <begin position="6"/>
        <end position="13"/>
    </location>
    <ligand>
        <name>ATP</name>
        <dbReference type="ChEBI" id="CHEBI:30616"/>
    </ligand>
</feature>
<gene>
    <name evidence="16" type="primary">coaX</name>
    <name evidence="17" type="ORF">WG68_18810</name>
</gene>
<comment type="caution">
    <text evidence="17">The sequence shown here is derived from an EMBL/GenBank/DDBJ whole genome shotgun (WGS) entry which is preliminary data.</text>
</comment>
<comment type="subcellular location">
    <subcellularLocation>
        <location evidence="3 16">Cytoplasm</location>
    </subcellularLocation>
</comment>
<dbReference type="SUPFAM" id="SSF53067">
    <property type="entry name" value="Actin-like ATPase domain"/>
    <property type="match status" value="2"/>
</dbReference>
<dbReference type="GO" id="GO:0004594">
    <property type="term" value="F:pantothenate kinase activity"/>
    <property type="evidence" value="ECO:0007669"/>
    <property type="project" value="UniProtKB-UniRule"/>
</dbReference>
<dbReference type="PATRIC" id="fig|336831.14.peg.2615"/>
<comment type="pathway">
    <text evidence="4 16">Cofactor biosynthesis; coenzyme A biosynthesis; CoA from (R)-pantothenate: step 1/5.</text>
</comment>
<dbReference type="GO" id="GO:0015937">
    <property type="term" value="P:coenzyme A biosynthetic process"/>
    <property type="evidence" value="ECO:0007669"/>
    <property type="project" value="UniProtKB-UniRule"/>
</dbReference>
<dbReference type="AlphaFoldDB" id="A0A0M2UZP9"/>
<dbReference type="GO" id="GO:0046872">
    <property type="term" value="F:metal ion binding"/>
    <property type="evidence" value="ECO:0007669"/>
    <property type="project" value="UniProtKB-KW"/>
</dbReference>
<comment type="function">
    <text evidence="16">Catalyzes the phosphorylation of pantothenate (Pan), the first step in CoA biosynthesis.</text>
</comment>
<evidence type="ECO:0000256" key="3">
    <source>
        <dbReference type="ARBA" id="ARBA00004496"/>
    </source>
</evidence>
<dbReference type="EMBL" id="LAHO01000029">
    <property type="protein sequence ID" value="KKO43806.1"/>
    <property type="molecule type" value="Genomic_DNA"/>
</dbReference>
<dbReference type="Gene3D" id="3.30.420.40">
    <property type="match status" value="2"/>
</dbReference>
<evidence type="ECO:0000256" key="15">
    <source>
        <dbReference type="ARBA" id="ARBA00040883"/>
    </source>
</evidence>
<dbReference type="GO" id="GO:0005737">
    <property type="term" value="C:cytoplasm"/>
    <property type="evidence" value="ECO:0007669"/>
    <property type="project" value="UniProtKB-SubCell"/>
</dbReference>
<feature type="binding site" evidence="16">
    <location>
        <position position="112"/>
    </location>
    <ligand>
        <name>K(+)</name>
        <dbReference type="ChEBI" id="CHEBI:29103"/>
    </ligand>
</feature>
<evidence type="ECO:0000256" key="9">
    <source>
        <dbReference type="ARBA" id="ARBA00022741"/>
    </source>
</evidence>
<evidence type="ECO:0000256" key="12">
    <source>
        <dbReference type="ARBA" id="ARBA00022958"/>
    </source>
</evidence>
<feature type="binding site" evidence="16">
    <location>
        <position position="115"/>
    </location>
    <ligand>
        <name>ATP</name>
        <dbReference type="ChEBI" id="CHEBI:30616"/>
    </ligand>
</feature>